<name>A0A6J6V1E6_9ZZZZ</name>
<accession>A0A6J6V1E6</accession>
<dbReference type="AlphaFoldDB" id="A0A6J6V1E6"/>
<dbReference type="EMBL" id="CAEZYY010000038">
    <property type="protein sequence ID" value="CAB4765972.1"/>
    <property type="molecule type" value="Genomic_DNA"/>
</dbReference>
<proteinExistence type="predicted"/>
<gene>
    <name evidence="1" type="ORF">UFOPK2806_02092</name>
</gene>
<reference evidence="1" key="1">
    <citation type="submission" date="2020-05" db="EMBL/GenBank/DDBJ databases">
        <authorList>
            <person name="Chiriac C."/>
            <person name="Salcher M."/>
            <person name="Ghai R."/>
            <person name="Kavagutti S V."/>
        </authorList>
    </citation>
    <scope>NUCLEOTIDE SEQUENCE</scope>
</reference>
<organism evidence="1">
    <name type="scientific">freshwater metagenome</name>
    <dbReference type="NCBI Taxonomy" id="449393"/>
    <lineage>
        <taxon>unclassified sequences</taxon>
        <taxon>metagenomes</taxon>
        <taxon>ecological metagenomes</taxon>
    </lineage>
</organism>
<sequence>MGVEVGCTNGLSAALGEFACQCSGERQRSAGARAVTQRLHRLADVLGCGDQLPPQCLREGFEIRRDEVLPQAGNHPAERLGLDLVEHEEREAHRHAAVLVRRVEVVVERKRGLVVGPLGGKLLQCVGLSLQQLVTHQVEQCRVLPAGITPPTFEMAGGGDVVGDVGEVEALDVVVVRNEVEPTDPLRD</sequence>
<protein>
    <submittedName>
        <fullName evidence="1">Unannotated protein</fullName>
    </submittedName>
</protein>
<evidence type="ECO:0000313" key="1">
    <source>
        <dbReference type="EMBL" id="CAB4765972.1"/>
    </source>
</evidence>